<feature type="domain" description="RRM" evidence="6">
    <location>
        <begin position="341"/>
        <end position="414"/>
    </location>
</feature>
<feature type="region of interest" description="Disordered" evidence="5">
    <location>
        <begin position="38"/>
        <end position="72"/>
    </location>
</feature>
<feature type="compositionally biased region" description="Polar residues" evidence="5">
    <location>
        <begin position="13"/>
        <end position="22"/>
    </location>
</feature>
<evidence type="ECO:0000313" key="7">
    <source>
        <dbReference type="EMBL" id="KAI6656801.1"/>
    </source>
</evidence>
<keyword evidence="2" id="KW-0677">Repeat</keyword>
<keyword evidence="7" id="KW-0687">Ribonucleoprotein</keyword>
<comment type="caution">
    <text evidence="7">The sequence shown here is derived from an EMBL/GenBank/DDBJ whole genome shotgun (WGS) entry which is preliminary data.</text>
</comment>
<feature type="region of interest" description="Disordered" evidence="5">
    <location>
        <begin position="151"/>
        <end position="170"/>
    </location>
</feature>
<keyword evidence="8" id="KW-1185">Reference proteome</keyword>
<reference evidence="7 8" key="1">
    <citation type="journal article" date="2023" name="BMC Biol.">
        <title>The compact genome of the sponge Oopsacas minuta (Hexactinellida) is lacking key metazoan core genes.</title>
        <authorList>
            <person name="Santini S."/>
            <person name="Schenkelaars Q."/>
            <person name="Jourda C."/>
            <person name="Duchesne M."/>
            <person name="Belahbib H."/>
            <person name="Rocher C."/>
            <person name="Selva M."/>
            <person name="Riesgo A."/>
            <person name="Vervoort M."/>
            <person name="Leys S.P."/>
            <person name="Kodjabachian L."/>
            <person name="Le Bivic A."/>
            <person name="Borchiellini C."/>
            <person name="Claverie J.M."/>
            <person name="Renard E."/>
        </authorList>
    </citation>
    <scope>NUCLEOTIDE SEQUENCE [LARGE SCALE GENOMIC DNA]</scope>
    <source>
        <strain evidence="7">SPO-2</strain>
    </source>
</reference>
<dbReference type="FunFam" id="3.30.70.330:FF:000072">
    <property type="entry name" value="heterogeneous nuclear ribonucleoprotein L isoform X1"/>
    <property type="match status" value="1"/>
</dbReference>
<feature type="region of interest" description="Disordered" evidence="5">
    <location>
        <begin position="301"/>
        <end position="332"/>
    </location>
</feature>
<dbReference type="InterPro" id="IPR006536">
    <property type="entry name" value="HnRNP-L/PTB"/>
</dbReference>
<evidence type="ECO:0000256" key="5">
    <source>
        <dbReference type="SAM" id="MobiDB-lite"/>
    </source>
</evidence>
<dbReference type="PANTHER" id="PTHR15592">
    <property type="entry name" value="MATRIN 3/NUCLEAR PROTEIN 220-RELATED"/>
    <property type="match status" value="1"/>
</dbReference>
<dbReference type="Pfam" id="PF13893">
    <property type="entry name" value="RRM_5"/>
    <property type="match status" value="1"/>
</dbReference>
<dbReference type="EMBL" id="JAKMXF010000133">
    <property type="protein sequence ID" value="KAI6656801.1"/>
    <property type="molecule type" value="Genomic_DNA"/>
</dbReference>
<accession>A0AAV7K950</accession>
<feature type="compositionally biased region" description="Basic and acidic residues" evidence="5">
    <location>
        <begin position="50"/>
        <end position="62"/>
    </location>
</feature>
<keyword evidence="3 4" id="KW-0694">RNA-binding</keyword>
<dbReference type="SMART" id="SM00360">
    <property type="entry name" value="RRM"/>
    <property type="match status" value="3"/>
</dbReference>
<feature type="compositionally biased region" description="Low complexity" evidence="5">
    <location>
        <begin position="159"/>
        <end position="170"/>
    </location>
</feature>
<dbReference type="InterPro" id="IPR012677">
    <property type="entry name" value="Nucleotide-bd_a/b_plait_sf"/>
</dbReference>
<dbReference type="GO" id="GO:0006397">
    <property type="term" value="P:mRNA processing"/>
    <property type="evidence" value="ECO:0007669"/>
    <property type="project" value="InterPro"/>
</dbReference>
<feature type="region of interest" description="Disordered" evidence="5">
    <location>
        <begin position="1"/>
        <end position="22"/>
    </location>
</feature>
<dbReference type="InterPro" id="IPR000504">
    <property type="entry name" value="RRM_dom"/>
</dbReference>
<sequence length="549" mass="61280">MAEHPIELGVTILSPTPNSPTDSTANLLEKNLSLHSNEDNFEYTPNSKCQRSDNFRRDKSSLDPHAPPESPVVHARAVPDGCTAHEMNNSLSKYGKIKYVTMMPKLRQSLIEFELCEAAHSCVKDAQENQQYIMGRPVFFNYSTSQEITRSPYGFDPKSPTSNNSNSPTHTHPTHILLYTVLNPIYPISVDILQTISSPCGAVQKIVIFSKNGVQALVEFESVESALRAKEALDGADIYSGCCTLRIEFSKTERLNVFRNDRLTWDYTMDRSSAASLHNLTYTPAGQHLLASQGHIPHSTFQEHSPLHRAKHLSNGLSPNEDLSAIDDPTPPPNSLVQSDTVVMIYGIDDRLNCDHIFNLLCSYGNIIKIKVLTNKNGIAMAQLHSKQAATYAIRHLNQQKLMGNNLEISISRHPFIADPPSGYIAELYDHSLAVREYSHSRNNRFIPTDVSSKNRIFSPTKVLHFYNAPPDSTNDSLLNIFQLLQITKPLAIRFFEYNGKARAGLMQWLDVESALNALVLANHATVHTSTNHQAAYTFKLAFSSSSFD</sequence>
<dbReference type="GO" id="GO:1990904">
    <property type="term" value="C:ribonucleoprotein complex"/>
    <property type="evidence" value="ECO:0007669"/>
    <property type="project" value="UniProtKB-KW"/>
</dbReference>
<dbReference type="SUPFAM" id="SSF54928">
    <property type="entry name" value="RNA-binding domain, RBD"/>
    <property type="match status" value="3"/>
</dbReference>
<dbReference type="GO" id="GO:0003723">
    <property type="term" value="F:RNA binding"/>
    <property type="evidence" value="ECO:0007669"/>
    <property type="project" value="UniProtKB-UniRule"/>
</dbReference>
<evidence type="ECO:0000313" key="8">
    <source>
        <dbReference type="Proteomes" id="UP001165289"/>
    </source>
</evidence>
<dbReference type="Gene3D" id="3.30.70.330">
    <property type="match status" value="4"/>
</dbReference>
<organism evidence="7 8">
    <name type="scientific">Oopsacas minuta</name>
    <dbReference type="NCBI Taxonomy" id="111878"/>
    <lineage>
        <taxon>Eukaryota</taxon>
        <taxon>Metazoa</taxon>
        <taxon>Porifera</taxon>
        <taxon>Hexactinellida</taxon>
        <taxon>Hexasterophora</taxon>
        <taxon>Lyssacinosida</taxon>
        <taxon>Leucopsacidae</taxon>
        <taxon>Oopsacas</taxon>
    </lineage>
</organism>
<dbReference type="CDD" id="cd12424">
    <property type="entry name" value="RRM3_hnRNPL_like"/>
    <property type="match status" value="1"/>
</dbReference>
<evidence type="ECO:0000256" key="4">
    <source>
        <dbReference type="PROSITE-ProRule" id="PRU00176"/>
    </source>
</evidence>
<dbReference type="Proteomes" id="UP001165289">
    <property type="component" value="Unassembled WGS sequence"/>
</dbReference>
<evidence type="ECO:0000256" key="3">
    <source>
        <dbReference type="ARBA" id="ARBA00022884"/>
    </source>
</evidence>
<evidence type="ECO:0000256" key="2">
    <source>
        <dbReference type="ARBA" id="ARBA00022737"/>
    </source>
</evidence>
<dbReference type="AlphaFoldDB" id="A0AAV7K950"/>
<dbReference type="InterPro" id="IPR055204">
    <property type="entry name" value="HNRNPL_RRM"/>
</dbReference>
<dbReference type="CDD" id="cd12694">
    <property type="entry name" value="RRM2_hnRNPL_like"/>
    <property type="match status" value="1"/>
</dbReference>
<dbReference type="GO" id="GO:0005634">
    <property type="term" value="C:nucleus"/>
    <property type="evidence" value="ECO:0007669"/>
    <property type="project" value="InterPro"/>
</dbReference>
<name>A0AAV7K950_9METZ</name>
<protein>
    <submittedName>
        <fullName evidence="7">Heterogeneous nuclear ribonucleoprotein L-like</fullName>
    </submittedName>
</protein>
<dbReference type="InterPro" id="IPR021790">
    <property type="entry name" value="PTBP1-like_RRM2"/>
</dbReference>
<evidence type="ECO:0000259" key="6">
    <source>
        <dbReference type="PROSITE" id="PS50102"/>
    </source>
</evidence>
<dbReference type="Pfam" id="PF11835">
    <property type="entry name" value="RRM_8"/>
    <property type="match status" value="1"/>
</dbReference>
<dbReference type="InterPro" id="IPR035979">
    <property type="entry name" value="RBD_domain_sf"/>
</dbReference>
<keyword evidence="1" id="KW-0597">Phosphoprotein</keyword>
<dbReference type="PROSITE" id="PS50102">
    <property type="entry name" value="RRM"/>
    <property type="match status" value="1"/>
</dbReference>
<proteinExistence type="predicted"/>
<dbReference type="NCBIfam" id="TIGR01649">
    <property type="entry name" value="hnRNP-L_PTB"/>
    <property type="match status" value="1"/>
</dbReference>
<gene>
    <name evidence="7" type="ORF">LOD99_16104</name>
</gene>
<evidence type="ECO:0000256" key="1">
    <source>
        <dbReference type="ARBA" id="ARBA00022553"/>
    </source>
</evidence>
<dbReference type="Pfam" id="PF22976">
    <property type="entry name" value="RRM_10"/>
    <property type="match status" value="1"/>
</dbReference>